<dbReference type="KEGG" id="pbh:AAW51_3736"/>
<organism evidence="3 4">
    <name type="scientific">Caldimonas brevitalea</name>
    <dbReference type="NCBI Taxonomy" id="413882"/>
    <lineage>
        <taxon>Bacteria</taxon>
        <taxon>Pseudomonadati</taxon>
        <taxon>Pseudomonadota</taxon>
        <taxon>Betaproteobacteria</taxon>
        <taxon>Burkholderiales</taxon>
        <taxon>Sphaerotilaceae</taxon>
        <taxon>Caldimonas</taxon>
    </lineage>
</organism>
<dbReference type="OrthoDB" id="8687931at2"/>
<dbReference type="AlphaFoldDB" id="A0A0G3BM06"/>
<evidence type="ECO:0000256" key="1">
    <source>
        <dbReference type="SAM" id="MobiDB-lite"/>
    </source>
</evidence>
<feature type="compositionally biased region" description="Low complexity" evidence="1">
    <location>
        <begin position="102"/>
        <end position="113"/>
    </location>
</feature>
<keyword evidence="4" id="KW-1185">Reference proteome</keyword>
<accession>A0A0G3BM06</accession>
<name>A0A0G3BM06_9BURK</name>
<dbReference type="RefSeq" id="WP_047195800.1">
    <property type="nucleotide sequence ID" value="NZ_CP011371.1"/>
</dbReference>
<keyword evidence="2" id="KW-0732">Signal</keyword>
<gene>
    <name evidence="3" type="primary">comEA</name>
    <name evidence="3" type="ORF">AAW51_3736</name>
</gene>
<dbReference type="SUPFAM" id="SSF47781">
    <property type="entry name" value="RuvA domain 2-like"/>
    <property type="match status" value="1"/>
</dbReference>
<evidence type="ECO:0000313" key="4">
    <source>
        <dbReference type="Proteomes" id="UP000035352"/>
    </source>
</evidence>
<reference evidence="3 4" key="1">
    <citation type="submission" date="2015-05" db="EMBL/GenBank/DDBJ databases">
        <authorList>
            <person name="Tang B."/>
            <person name="Yu Y."/>
        </authorList>
    </citation>
    <scope>NUCLEOTIDE SEQUENCE [LARGE SCALE GENOMIC DNA]</scope>
    <source>
        <strain evidence="3 4">DSM 7029</strain>
    </source>
</reference>
<dbReference type="STRING" id="413882.AAW51_3736"/>
<evidence type="ECO:0000313" key="3">
    <source>
        <dbReference type="EMBL" id="AKJ30427.1"/>
    </source>
</evidence>
<dbReference type="Gene3D" id="1.10.150.320">
    <property type="entry name" value="Photosystem II 12 kDa extrinsic protein"/>
    <property type="match status" value="1"/>
</dbReference>
<dbReference type="Proteomes" id="UP000035352">
    <property type="component" value="Chromosome"/>
</dbReference>
<dbReference type="InterPro" id="IPR010994">
    <property type="entry name" value="RuvA_2-like"/>
</dbReference>
<feature type="chain" id="PRO_5002551638" evidence="2">
    <location>
        <begin position="20"/>
        <end position="113"/>
    </location>
</feature>
<protein>
    <submittedName>
        <fullName evidence="3">Competence protein ComEA</fullName>
    </submittedName>
</protein>
<dbReference type="EMBL" id="CP011371">
    <property type="protein sequence ID" value="AKJ30427.1"/>
    <property type="molecule type" value="Genomic_DNA"/>
</dbReference>
<feature type="region of interest" description="Disordered" evidence="1">
    <location>
        <begin position="82"/>
        <end position="113"/>
    </location>
</feature>
<sequence length="113" mass="11728">MLKKIVLVLLTCLATAASAAVDANKADQAQLESIKGVGASLSTRIMTERKNGPYKNWDDLISRVQGVGKGSAARLSKEGLTVNGAPYSDAVPQTKNDDKAAPKPAAPKAAPKP</sequence>
<dbReference type="Pfam" id="PF12836">
    <property type="entry name" value="HHH_3"/>
    <property type="match status" value="1"/>
</dbReference>
<proteinExistence type="predicted"/>
<evidence type="ECO:0000256" key="2">
    <source>
        <dbReference type="SAM" id="SignalP"/>
    </source>
</evidence>
<feature type="signal peptide" evidence="2">
    <location>
        <begin position="1"/>
        <end position="19"/>
    </location>
</feature>